<dbReference type="SUPFAM" id="SSF56925">
    <property type="entry name" value="OMPA-like"/>
    <property type="match status" value="1"/>
</dbReference>
<dbReference type="STRING" id="1341181.FLJC2902T_16110"/>
<evidence type="ECO:0000313" key="2">
    <source>
        <dbReference type="Proteomes" id="UP000018004"/>
    </source>
</evidence>
<organism evidence="1 2">
    <name type="scientific">Flavobacterium limnosediminis JC2902</name>
    <dbReference type="NCBI Taxonomy" id="1341181"/>
    <lineage>
        <taxon>Bacteria</taxon>
        <taxon>Pseudomonadati</taxon>
        <taxon>Bacteroidota</taxon>
        <taxon>Flavobacteriia</taxon>
        <taxon>Flavobacteriales</taxon>
        <taxon>Flavobacteriaceae</taxon>
        <taxon>Flavobacterium</taxon>
    </lineage>
</organism>
<proteinExistence type="predicted"/>
<keyword evidence="2" id="KW-1185">Reference proteome</keyword>
<comment type="caution">
    <text evidence="1">The sequence shown here is derived from an EMBL/GenBank/DDBJ whole genome shotgun (WGS) entry which is preliminary data.</text>
</comment>
<sequence length="164" mass="18326">MEYSVGLASDFIDNVSFRGLGFEYRNMVKPNIGVGVGIGYNFFYEKKDYGTYVNGNESLTGIQFRYLHNVPMMVAGDYYFKPNTKINPFVGFGIGGNYISKRTEMGVFMIEDEAFQFAFRPEAGAIFQAGPDAMISFTAKYIIGTDADDIDAQSYLALNLGYVF</sequence>
<dbReference type="eggNOG" id="COG3047">
    <property type="taxonomic scope" value="Bacteria"/>
</dbReference>
<dbReference type="Gene3D" id="2.40.160.20">
    <property type="match status" value="1"/>
</dbReference>
<evidence type="ECO:0000313" key="1">
    <source>
        <dbReference type="EMBL" id="ESU28263.1"/>
    </source>
</evidence>
<dbReference type="PATRIC" id="fig|1341181.4.peg.1586"/>
<dbReference type="AlphaFoldDB" id="V6SNJ3"/>
<accession>V6SNJ3</accession>
<protein>
    <recommendedName>
        <fullName evidence="3">Outer membrane protein beta-barrel domain-containing protein</fullName>
    </recommendedName>
</protein>
<dbReference type="InterPro" id="IPR011250">
    <property type="entry name" value="OMP/PagP_B-barrel"/>
</dbReference>
<dbReference type="Proteomes" id="UP000018004">
    <property type="component" value="Unassembled WGS sequence"/>
</dbReference>
<reference evidence="1 2" key="1">
    <citation type="submission" date="2013-08" db="EMBL/GenBank/DDBJ databases">
        <title>Flavobacterium limnosediminis JC2902 genome sequencing.</title>
        <authorList>
            <person name="Lee K."/>
            <person name="Yi H."/>
            <person name="Park S."/>
            <person name="Chun J."/>
        </authorList>
    </citation>
    <scope>NUCLEOTIDE SEQUENCE [LARGE SCALE GENOMIC DNA]</scope>
    <source>
        <strain evidence="1 2">JC2902</strain>
    </source>
</reference>
<name>V6SNJ3_9FLAO</name>
<evidence type="ECO:0008006" key="3">
    <source>
        <dbReference type="Google" id="ProtNLM"/>
    </source>
</evidence>
<dbReference type="EMBL" id="AVGG01000007">
    <property type="protein sequence ID" value="ESU28263.1"/>
    <property type="molecule type" value="Genomic_DNA"/>
</dbReference>
<gene>
    <name evidence="1" type="ORF">FLJC2902T_16110</name>
</gene>